<dbReference type="GO" id="GO:0055085">
    <property type="term" value="P:transmembrane transport"/>
    <property type="evidence" value="ECO:0007669"/>
    <property type="project" value="InterPro"/>
</dbReference>
<evidence type="ECO:0000256" key="7">
    <source>
        <dbReference type="RuleBase" id="RU363032"/>
    </source>
</evidence>
<feature type="transmembrane region" description="Helical" evidence="7">
    <location>
        <begin position="262"/>
        <end position="286"/>
    </location>
</feature>
<comment type="subcellular location">
    <subcellularLocation>
        <location evidence="1 7">Cell membrane</location>
        <topology evidence="1 7">Multi-pass membrane protein</topology>
    </subcellularLocation>
</comment>
<keyword evidence="6 7" id="KW-0472">Membrane</keyword>
<keyword evidence="2 7" id="KW-0813">Transport</keyword>
<evidence type="ECO:0000256" key="4">
    <source>
        <dbReference type="ARBA" id="ARBA00022692"/>
    </source>
</evidence>
<feature type="domain" description="ABC transmembrane type-1" evidence="8">
    <location>
        <begin position="65"/>
        <end position="283"/>
    </location>
</feature>
<evidence type="ECO:0000313" key="10">
    <source>
        <dbReference type="Proteomes" id="UP000464314"/>
    </source>
</evidence>
<accession>A0A6P1TLB4</accession>
<evidence type="ECO:0000256" key="6">
    <source>
        <dbReference type="ARBA" id="ARBA00023136"/>
    </source>
</evidence>
<keyword evidence="5 7" id="KW-1133">Transmembrane helix</keyword>
<evidence type="ECO:0000259" key="8">
    <source>
        <dbReference type="PROSITE" id="PS50928"/>
    </source>
</evidence>
<keyword evidence="3" id="KW-1003">Cell membrane</keyword>
<evidence type="ECO:0000256" key="5">
    <source>
        <dbReference type="ARBA" id="ARBA00022989"/>
    </source>
</evidence>
<sequence length="305" mass="34733">MKKNRLKNYVSWYILLIIPILGTFIFNIYPLVNTFTDSFQNMKNIFIGTVNYDIMFHDTEFRQSIINTLYMAVLGVGFNIPIAFVIANMLNSIPRSKNIFKVVFLLPMIMSMVTVAILFKYIFMPDEDGIANYFLSFFGIAPKGFFNDPGMARESVVTMAIWKGVGYNIIMFFAGLQTVSKELYEAAEIDGANEWKKFSRITIPCMKNTFTYVLITSTISALKRFAEVYAVSGEYGSPSGALNTMMLYIYKKSFSTLNYKDIGLASAASVTLFLIILLITALNYYLTEKENFRFGSILKRKAGRR</sequence>
<dbReference type="PANTHER" id="PTHR30193:SF37">
    <property type="entry name" value="INNER MEMBRANE ABC TRANSPORTER PERMEASE PROTEIN YCJO"/>
    <property type="match status" value="1"/>
</dbReference>
<dbReference type="RefSeq" id="WP_161837904.1">
    <property type="nucleotide sequence ID" value="NZ_CP048000.1"/>
</dbReference>
<dbReference type="Proteomes" id="UP000464314">
    <property type="component" value="Chromosome"/>
</dbReference>
<dbReference type="GO" id="GO:0005886">
    <property type="term" value="C:plasma membrane"/>
    <property type="evidence" value="ECO:0007669"/>
    <property type="project" value="UniProtKB-SubCell"/>
</dbReference>
<dbReference type="InterPro" id="IPR035906">
    <property type="entry name" value="MetI-like_sf"/>
</dbReference>
<evidence type="ECO:0000313" key="9">
    <source>
        <dbReference type="EMBL" id="QHQ61077.1"/>
    </source>
</evidence>
<gene>
    <name evidence="9" type="ORF">Ana3638_10105</name>
</gene>
<evidence type="ECO:0000256" key="2">
    <source>
        <dbReference type="ARBA" id="ARBA00022448"/>
    </source>
</evidence>
<dbReference type="PROSITE" id="PS50928">
    <property type="entry name" value="ABC_TM1"/>
    <property type="match status" value="1"/>
</dbReference>
<organism evidence="9 10">
    <name type="scientific">Anaerocolumna sedimenticola</name>
    <dbReference type="NCBI Taxonomy" id="2696063"/>
    <lineage>
        <taxon>Bacteria</taxon>
        <taxon>Bacillati</taxon>
        <taxon>Bacillota</taxon>
        <taxon>Clostridia</taxon>
        <taxon>Lachnospirales</taxon>
        <taxon>Lachnospiraceae</taxon>
        <taxon>Anaerocolumna</taxon>
    </lineage>
</organism>
<feature type="transmembrane region" description="Helical" evidence="7">
    <location>
        <begin position="12"/>
        <end position="32"/>
    </location>
</feature>
<keyword evidence="4 7" id="KW-0812">Transmembrane</keyword>
<feature type="transmembrane region" description="Helical" evidence="7">
    <location>
        <begin position="102"/>
        <end position="123"/>
    </location>
</feature>
<feature type="transmembrane region" description="Helical" evidence="7">
    <location>
        <begin position="69"/>
        <end position="90"/>
    </location>
</feature>
<dbReference type="InterPro" id="IPR051393">
    <property type="entry name" value="ABC_transporter_permease"/>
</dbReference>
<keyword evidence="10" id="KW-1185">Reference proteome</keyword>
<dbReference type="PANTHER" id="PTHR30193">
    <property type="entry name" value="ABC TRANSPORTER PERMEASE PROTEIN"/>
    <property type="match status" value="1"/>
</dbReference>
<proteinExistence type="inferred from homology"/>
<protein>
    <submittedName>
        <fullName evidence="9">ABC transporter permease subunit</fullName>
    </submittedName>
</protein>
<dbReference type="CDD" id="cd06261">
    <property type="entry name" value="TM_PBP2"/>
    <property type="match status" value="1"/>
</dbReference>
<dbReference type="KEGG" id="anr:Ana3638_10105"/>
<dbReference type="SUPFAM" id="SSF161098">
    <property type="entry name" value="MetI-like"/>
    <property type="match status" value="1"/>
</dbReference>
<name>A0A6P1TLB4_9FIRM</name>
<dbReference type="InterPro" id="IPR000515">
    <property type="entry name" value="MetI-like"/>
</dbReference>
<reference evidence="9 10" key="1">
    <citation type="submission" date="2020-01" db="EMBL/GenBank/DDBJ databases">
        <title>Genome analysis of Anaerocolumna sp. CBA3638.</title>
        <authorList>
            <person name="Kim J."/>
            <person name="Roh S.W."/>
        </authorList>
    </citation>
    <scope>NUCLEOTIDE SEQUENCE [LARGE SCALE GENOMIC DNA]</scope>
    <source>
        <strain evidence="9 10">CBA3638</strain>
    </source>
</reference>
<dbReference type="EMBL" id="CP048000">
    <property type="protein sequence ID" value="QHQ61077.1"/>
    <property type="molecule type" value="Genomic_DNA"/>
</dbReference>
<dbReference type="AlphaFoldDB" id="A0A6P1TLB4"/>
<evidence type="ECO:0000256" key="1">
    <source>
        <dbReference type="ARBA" id="ARBA00004651"/>
    </source>
</evidence>
<dbReference type="Gene3D" id="1.10.3720.10">
    <property type="entry name" value="MetI-like"/>
    <property type="match status" value="1"/>
</dbReference>
<dbReference type="Pfam" id="PF00528">
    <property type="entry name" value="BPD_transp_1"/>
    <property type="match status" value="1"/>
</dbReference>
<evidence type="ECO:0000256" key="3">
    <source>
        <dbReference type="ARBA" id="ARBA00022475"/>
    </source>
</evidence>
<comment type="similarity">
    <text evidence="7">Belongs to the binding-protein-dependent transport system permease family.</text>
</comment>